<evidence type="ECO:0000313" key="5">
    <source>
        <dbReference type="Proteomes" id="UP001318040"/>
    </source>
</evidence>
<keyword evidence="5" id="KW-1185">Reference proteome</keyword>
<dbReference type="GO" id="GO:0008080">
    <property type="term" value="F:N-acetyltransferase activity"/>
    <property type="evidence" value="ECO:0007669"/>
    <property type="project" value="InterPro"/>
</dbReference>
<evidence type="ECO:0000259" key="4">
    <source>
        <dbReference type="Pfam" id="PF13302"/>
    </source>
</evidence>
<dbReference type="InterPro" id="IPR016181">
    <property type="entry name" value="Acyl_CoA_acyltransferase"/>
</dbReference>
<reference evidence="6" key="1">
    <citation type="submission" date="2025-08" db="UniProtKB">
        <authorList>
            <consortium name="RefSeq"/>
        </authorList>
    </citation>
    <scope>IDENTIFICATION</scope>
    <source>
        <tissue evidence="6">Sperm</tissue>
    </source>
</reference>
<keyword evidence="3" id="KW-0012">Acyltransferase</keyword>
<dbReference type="InterPro" id="IPR000182">
    <property type="entry name" value="GNAT_dom"/>
</dbReference>
<dbReference type="PANTHER" id="PTHR13256">
    <property type="entry name" value="N-ACETYLTRANSFERASE 9"/>
    <property type="match status" value="1"/>
</dbReference>
<comment type="similarity">
    <text evidence="1">Belongs to the acetyltransferase family. GNAT subfamily.</text>
</comment>
<feature type="domain" description="N-acetyltransferase" evidence="4">
    <location>
        <begin position="14"/>
        <end position="160"/>
    </location>
</feature>
<evidence type="ECO:0000313" key="6">
    <source>
        <dbReference type="RefSeq" id="XP_032822908.1"/>
    </source>
</evidence>
<dbReference type="AlphaFoldDB" id="A0AAJ7X7H6"/>
<dbReference type="Gene3D" id="3.40.630.30">
    <property type="match status" value="1"/>
</dbReference>
<sequence length="210" mass="23861">MRVNAKTLLEGRHVVLVPYEREHVPRYHMWMQSAELQKLTASEPLSLEQEFAMQRSWREDPDKCTFIVLERAAWDREPCSEETCMAGDVNLFLTDPGDHSLAEVEIMIAEPSCRGKGLGREATLIMMQYGLQNLGIKTYQAKIGMDNVVSISMFKKMHFKEVRDVIYGRPLAPKSSLCNPGWPQAPCLVREKAAQGAGVQRPEEVIPWLT</sequence>
<dbReference type="RefSeq" id="XP_032822908.1">
    <property type="nucleotide sequence ID" value="XM_032967017.1"/>
</dbReference>
<dbReference type="SUPFAM" id="SSF55729">
    <property type="entry name" value="Acyl-CoA N-acyltransferases (Nat)"/>
    <property type="match status" value="1"/>
</dbReference>
<dbReference type="CTD" id="26151"/>
<dbReference type="InterPro" id="IPR039135">
    <property type="entry name" value="NAT9-like"/>
</dbReference>
<organism evidence="5 6">
    <name type="scientific">Petromyzon marinus</name>
    <name type="common">Sea lamprey</name>
    <dbReference type="NCBI Taxonomy" id="7757"/>
    <lineage>
        <taxon>Eukaryota</taxon>
        <taxon>Metazoa</taxon>
        <taxon>Chordata</taxon>
        <taxon>Craniata</taxon>
        <taxon>Vertebrata</taxon>
        <taxon>Cyclostomata</taxon>
        <taxon>Hyperoartia</taxon>
        <taxon>Petromyzontiformes</taxon>
        <taxon>Petromyzontidae</taxon>
        <taxon>Petromyzon</taxon>
    </lineage>
</organism>
<evidence type="ECO:0000256" key="3">
    <source>
        <dbReference type="ARBA" id="ARBA00023315"/>
    </source>
</evidence>
<gene>
    <name evidence="6" type="primary">NAT9</name>
</gene>
<dbReference type="Pfam" id="PF13302">
    <property type="entry name" value="Acetyltransf_3"/>
    <property type="match status" value="1"/>
</dbReference>
<proteinExistence type="inferred from homology"/>
<dbReference type="Proteomes" id="UP001318040">
    <property type="component" value="Chromosome 37"/>
</dbReference>
<protein>
    <submittedName>
        <fullName evidence="6">N-acetyltransferase 9 isoform X4</fullName>
    </submittedName>
</protein>
<name>A0AAJ7X7H6_PETMA</name>
<dbReference type="PANTHER" id="PTHR13256:SF16">
    <property type="entry name" value="ALPHA_BETA-TUBULIN-N-ACETYLTRANSFERASE 9"/>
    <property type="match status" value="1"/>
</dbReference>
<evidence type="ECO:0000256" key="1">
    <source>
        <dbReference type="ARBA" id="ARBA00009342"/>
    </source>
</evidence>
<dbReference type="GeneID" id="116949574"/>
<accession>A0AAJ7X7H6</accession>
<evidence type="ECO:0000256" key="2">
    <source>
        <dbReference type="ARBA" id="ARBA00022679"/>
    </source>
</evidence>
<keyword evidence="2" id="KW-0808">Transferase</keyword>